<comment type="caution">
    <text evidence="5">The sequence shown here is derived from an EMBL/GenBank/DDBJ whole genome shotgun (WGS) entry which is preliminary data.</text>
</comment>
<name>A0A511FGK4_9CELL</name>
<dbReference type="OrthoDB" id="9805398at2"/>
<evidence type="ECO:0000256" key="3">
    <source>
        <dbReference type="ARBA" id="ARBA00023027"/>
    </source>
</evidence>
<dbReference type="Pfam" id="PF00478">
    <property type="entry name" value="IMPDH"/>
    <property type="match status" value="1"/>
</dbReference>
<dbReference type="CDD" id="cd00381">
    <property type="entry name" value="IMPDH"/>
    <property type="match status" value="1"/>
</dbReference>
<keyword evidence="2 6" id="KW-0560">Oxidoreductase</keyword>
<dbReference type="InterPro" id="IPR013785">
    <property type="entry name" value="Aldolase_TIM"/>
</dbReference>
<evidence type="ECO:0000256" key="1">
    <source>
        <dbReference type="ARBA" id="ARBA00005502"/>
    </source>
</evidence>
<sequence length="374" mass="39818">MSNEIEIGRGKRGRRAYSFDDIAVVPSRRTRDPEEVSVGWQIDAYHFDLPVLAAPMDSVMSPATAVALGRAGGLGVLDLEGLWTRYDDPAPLLEQIAELPADEATARMQEIYSAPIQPELIRRRIGEIRDAGVTVAGALSPQRTQEFWKDVVDAGVDLFVIRGTTVSAEHVSGRAEPLNLKRFIYELDVPVIVGGASTYTAALHLMRTGAAGVLVGFGGGAAHTTRVSLGIHAPMATAVADVAAARRDYLDESGGRYVHVIADGGVGRSGDLVKAVACGADAVMLGAALARATDAPGQGWHWGPEAHHPHLPRGERVQVGQTGTLQQVLFGPGHTADGTLNLIGALRRAMATTGYSDLKEFQRVEIVVSPYQPR</sequence>
<dbReference type="NCBIfam" id="TIGR01304">
    <property type="entry name" value="IMP_DH_rel_2"/>
    <property type="match status" value="1"/>
</dbReference>
<evidence type="ECO:0000313" key="6">
    <source>
        <dbReference type="EMBL" id="MBB5473780.1"/>
    </source>
</evidence>
<dbReference type="EMBL" id="BJVQ01000077">
    <property type="protein sequence ID" value="GEL48386.1"/>
    <property type="molecule type" value="Genomic_DNA"/>
</dbReference>
<evidence type="ECO:0000313" key="8">
    <source>
        <dbReference type="Proteomes" id="UP000564629"/>
    </source>
</evidence>
<organism evidence="5 7">
    <name type="scientific">Cellulomonas hominis</name>
    <dbReference type="NCBI Taxonomy" id="156981"/>
    <lineage>
        <taxon>Bacteria</taxon>
        <taxon>Bacillati</taxon>
        <taxon>Actinomycetota</taxon>
        <taxon>Actinomycetes</taxon>
        <taxon>Micrococcales</taxon>
        <taxon>Cellulomonadaceae</taxon>
        <taxon>Cellulomonas</taxon>
    </lineage>
</organism>
<dbReference type="RefSeq" id="WP_146840373.1">
    <property type="nucleotide sequence ID" value="NZ_BJVQ01000077.1"/>
</dbReference>
<evidence type="ECO:0000313" key="5">
    <source>
        <dbReference type="EMBL" id="GEL48386.1"/>
    </source>
</evidence>
<dbReference type="FunFam" id="3.20.20.70:FF:000060">
    <property type="entry name" value="IMP dehydrogenase subunit"/>
    <property type="match status" value="1"/>
</dbReference>
<feature type="domain" description="IMP dehydrogenase/GMP reductase" evidence="4">
    <location>
        <begin position="16"/>
        <end position="298"/>
    </location>
</feature>
<dbReference type="EMBL" id="JACHDN010000001">
    <property type="protein sequence ID" value="MBB5473780.1"/>
    <property type="molecule type" value="Genomic_DNA"/>
</dbReference>
<evidence type="ECO:0000256" key="2">
    <source>
        <dbReference type="ARBA" id="ARBA00023002"/>
    </source>
</evidence>
<dbReference type="Proteomes" id="UP000564629">
    <property type="component" value="Unassembled WGS sequence"/>
</dbReference>
<dbReference type="PANTHER" id="PTHR11911:SF85">
    <property type="entry name" value="INOSINE-5'-MONOPHOSPHATE DEHYDROGENASE"/>
    <property type="match status" value="1"/>
</dbReference>
<comment type="similarity">
    <text evidence="1">Belongs to the IMPDH/GMPR family.</text>
</comment>
<dbReference type="EC" id="1.1.1.205" evidence="6"/>
<dbReference type="Gene3D" id="3.20.20.70">
    <property type="entry name" value="Aldolase class I"/>
    <property type="match status" value="1"/>
</dbReference>
<protein>
    <submittedName>
        <fullName evidence="5">Guanosine monophosphate reductase</fullName>
    </submittedName>
    <submittedName>
        <fullName evidence="6">IMP dehydrogenase</fullName>
        <ecNumber evidence="6">1.1.1.205</ecNumber>
    </submittedName>
</protein>
<keyword evidence="3" id="KW-0520">NAD</keyword>
<dbReference type="AlphaFoldDB" id="A0A511FGK4"/>
<keyword evidence="7" id="KW-1185">Reference proteome</keyword>
<reference evidence="6 8" key="2">
    <citation type="submission" date="2020-08" db="EMBL/GenBank/DDBJ databases">
        <title>Sequencing the genomes of 1000 actinobacteria strains.</title>
        <authorList>
            <person name="Klenk H.-P."/>
        </authorList>
    </citation>
    <scope>NUCLEOTIDE SEQUENCE [LARGE SCALE GENOMIC DNA]</scope>
    <source>
        <strain evidence="6 8">DSM 9581</strain>
    </source>
</reference>
<dbReference type="InterPro" id="IPR005992">
    <property type="entry name" value="IMP_DH-rel2"/>
</dbReference>
<dbReference type="SMART" id="SM01240">
    <property type="entry name" value="IMPDH"/>
    <property type="match status" value="1"/>
</dbReference>
<dbReference type="SUPFAM" id="SSF51412">
    <property type="entry name" value="Inosine monophosphate dehydrogenase (IMPDH)"/>
    <property type="match status" value="1"/>
</dbReference>
<reference evidence="5 7" key="1">
    <citation type="submission" date="2019-07" db="EMBL/GenBank/DDBJ databases">
        <title>Whole genome shotgun sequence of Cellulomonas hominis NBRC 16055.</title>
        <authorList>
            <person name="Hosoyama A."/>
            <person name="Uohara A."/>
            <person name="Ohji S."/>
            <person name="Ichikawa N."/>
        </authorList>
    </citation>
    <scope>NUCLEOTIDE SEQUENCE [LARGE SCALE GENOMIC DNA]</scope>
    <source>
        <strain evidence="5 7">NBRC 16055</strain>
    </source>
</reference>
<gene>
    <name evidence="5" type="ORF">CHO01_35020</name>
    <name evidence="6" type="ORF">HNR08_002516</name>
</gene>
<dbReference type="PANTHER" id="PTHR11911">
    <property type="entry name" value="INOSINE-5-MONOPHOSPHATE DEHYDROGENASE RELATED"/>
    <property type="match status" value="1"/>
</dbReference>
<accession>A0A511FGK4</accession>
<dbReference type="Proteomes" id="UP000321723">
    <property type="component" value="Unassembled WGS sequence"/>
</dbReference>
<dbReference type="InterPro" id="IPR005990">
    <property type="entry name" value="IMP_DH"/>
</dbReference>
<dbReference type="GO" id="GO:0006183">
    <property type="term" value="P:GTP biosynthetic process"/>
    <property type="evidence" value="ECO:0007669"/>
    <property type="project" value="TreeGrafter"/>
</dbReference>
<evidence type="ECO:0000313" key="7">
    <source>
        <dbReference type="Proteomes" id="UP000321723"/>
    </source>
</evidence>
<proteinExistence type="inferred from homology"/>
<dbReference type="InterPro" id="IPR001093">
    <property type="entry name" value="IMP_DH_GMPRt"/>
</dbReference>
<evidence type="ECO:0000259" key="4">
    <source>
        <dbReference type="Pfam" id="PF00478"/>
    </source>
</evidence>
<dbReference type="GO" id="GO:0003938">
    <property type="term" value="F:IMP dehydrogenase activity"/>
    <property type="evidence" value="ECO:0007669"/>
    <property type="project" value="UniProtKB-EC"/>
</dbReference>